<dbReference type="PANTHER" id="PTHR44269:SF1">
    <property type="entry name" value="DEHYDROGENASE_REDUCTASE SDR FAMILY MEMBER 7"/>
    <property type="match status" value="1"/>
</dbReference>
<comment type="similarity">
    <text evidence="2">Belongs to the short-chain dehydrogenases/reductases (SDR) family.</text>
</comment>
<keyword evidence="3" id="KW-0472">Membrane</keyword>
<dbReference type="OrthoDB" id="47007at2759"/>
<dbReference type="AlphaFoldDB" id="A0A8S1DH29"/>
<evidence type="ECO:0008006" key="6">
    <source>
        <dbReference type="Google" id="ProtNLM"/>
    </source>
</evidence>
<name>A0A8S1DH29_9INSE</name>
<dbReference type="InterPro" id="IPR020904">
    <property type="entry name" value="Sc_DH/Rdtase_CS"/>
</dbReference>
<evidence type="ECO:0000256" key="2">
    <source>
        <dbReference type="RuleBase" id="RU000363"/>
    </source>
</evidence>
<evidence type="ECO:0000313" key="4">
    <source>
        <dbReference type="EMBL" id="CAB3379507.1"/>
    </source>
</evidence>
<dbReference type="Gene3D" id="3.40.50.720">
    <property type="entry name" value="NAD(P)-binding Rossmann-like Domain"/>
    <property type="match status" value="1"/>
</dbReference>
<dbReference type="InterPro" id="IPR053011">
    <property type="entry name" value="SDR_family_member_7"/>
</dbReference>
<proteinExistence type="inferred from homology"/>
<dbReference type="PRINTS" id="PR00081">
    <property type="entry name" value="GDHRDH"/>
</dbReference>
<organism evidence="4 5">
    <name type="scientific">Cloeon dipterum</name>
    <dbReference type="NCBI Taxonomy" id="197152"/>
    <lineage>
        <taxon>Eukaryota</taxon>
        <taxon>Metazoa</taxon>
        <taxon>Ecdysozoa</taxon>
        <taxon>Arthropoda</taxon>
        <taxon>Hexapoda</taxon>
        <taxon>Insecta</taxon>
        <taxon>Pterygota</taxon>
        <taxon>Palaeoptera</taxon>
        <taxon>Ephemeroptera</taxon>
        <taxon>Pisciforma</taxon>
        <taxon>Baetidae</taxon>
        <taxon>Cloeon</taxon>
    </lineage>
</organism>
<evidence type="ECO:0000256" key="1">
    <source>
        <dbReference type="ARBA" id="ARBA00023002"/>
    </source>
</evidence>
<feature type="transmembrane region" description="Helical" evidence="3">
    <location>
        <begin position="282"/>
        <end position="301"/>
    </location>
</feature>
<dbReference type="SUPFAM" id="SSF51735">
    <property type="entry name" value="NAD(P)-binding Rossmann-fold domains"/>
    <property type="match status" value="1"/>
</dbReference>
<dbReference type="EMBL" id="CADEPI010000187">
    <property type="protein sequence ID" value="CAB3379507.1"/>
    <property type="molecule type" value="Genomic_DNA"/>
</dbReference>
<evidence type="ECO:0000313" key="5">
    <source>
        <dbReference type="Proteomes" id="UP000494165"/>
    </source>
</evidence>
<dbReference type="InterPro" id="IPR036291">
    <property type="entry name" value="NAD(P)-bd_dom_sf"/>
</dbReference>
<dbReference type="PRINTS" id="PR00080">
    <property type="entry name" value="SDRFAMILY"/>
</dbReference>
<evidence type="ECO:0000256" key="3">
    <source>
        <dbReference type="SAM" id="Phobius"/>
    </source>
</evidence>
<dbReference type="PANTHER" id="PTHR44269">
    <property type="entry name" value="DEHYDROGENASE/REDUCTASE SDR FAMILY MEMBER 7-RELATED"/>
    <property type="match status" value="1"/>
</dbReference>
<dbReference type="InterPro" id="IPR002347">
    <property type="entry name" value="SDR_fam"/>
</dbReference>
<comment type="caution">
    <text evidence="4">The sequence shown here is derived from an EMBL/GenBank/DDBJ whole genome shotgun (WGS) entry which is preliminary data.</text>
</comment>
<keyword evidence="1" id="KW-0560">Oxidoreductase</keyword>
<protein>
    <recommendedName>
        <fullName evidence="6">Dehydrogenase/reductase SDR family member 7</fullName>
    </recommendedName>
</protein>
<accession>A0A8S1DH29</accession>
<gene>
    <name evidence="4" type="ORF">CLODIP_2_CD16100</name>
</gene>
<dbReference type="Proteomes" id="UP000494165">
    <property type="component" value="Unassembled WGS sequence"/>
</dbReference>
<keyword evidence="5" id="KW-1185">Reference proteome</keyword>
<dbReference type="GO" id="GO:0016491">
    <property type="term" value="F:oxidoreductase activity"/>
    <property type="evidence" value="ECO:0007669"/>
    <property type="project" value="UniProtKB-KW"/>
</dbReference>
<keyword evidence="3" id="KW-1133">Transmembrane helix</keyword>
<keyword evidence="3" id="KW-0812">Transmembrane</keyword>
<sequence length="337" mass="37233">MGFFAFLGAFTFLYTLAYIVLLAFLDCDLRLKVAEMVGKKIAAVRGKVIWIVGASSGIGEQLAVNLAKGGAKLVLSARRRDELERVKAACLAANPSLQHQDIFILPMDLLQVDNHRFQLNEVLRHFGTLDVLVNNAGRSQRAAWETVDTIVDRQLFELNVFSIVSLSRVVVSYFAQRSPTLEGHIAVTSSIAGLLGAPFSPSYTGSKHAIHGYFESLRSEKLGTNLKITLLCPGPVHTAFLAESFTGVPGEKFNQTVQETDKRMTPERCGELCAIAIANELYEGWMALFPILPVVYLMTYFPNMGRIIFKFIGPRQLQKLRDSKTTVETSKSSDPVS</sequence>
<dbReference type="PROSITE" id="PS00061">
    <property type="entry name" value="ADH_SHORT"/>
    <property type="match status" value="1"/>
</dbReference>
<reference evidence="4 5" key="1">
    <citation type="submission" date="2020-04" db="EMBL/GenBank/DDBJ databases">
        <authorList>
            <person name="Alioto T."/>
            <person name="Alioto T."/>
            <person name="Gomez Garrido J."/>
        </authorList>
    </citation>
    <scope>NUCLEOTIDE SEQUENCE [LARGE SCALE GENOMIC DNA]</scope>
</reference>
<dbReference type="Pfam" id="PF00106">
    <property type="entry name" value="adh_short"/>
    <property type="match status" value="1"/>
</dbReference>